<organism evidence="1 2">
    <name type="scientific">Labrys okinawensis</name>
    <dbReference type="NCBI Taxonomy" id="346911"/>
    <lineage>
        <taxon>Bacteria</taxon>
        <taxon>Pseudomonadati</taxon>
        <taxon>Pseudomonadota</taxon>
        <taxon>Alphaproteobacteria</taxon>
        <taxon>Hyphomicrobiales</taxon>
        <taxon>Xanthobacteraceae</taxon>
        <taxon>Labrys</taxon>
    </lineage>
</organism>
<proteinExistence type="predicted"/>
<protein>
    <submittedName>
        <fullName evidence="1">Uncharacterized protein</fullName>
    </submittedName>
</protein>
<dbReference type="EMBL" id="PUEJ01000002">
    <property type="protein sequence ID" value="PRH88414.1"/>
    <property type="molecule type" value="Genomic_DNA"/>
</dbReference>
<dbReference type="AlphaFoldDB" id="A0A2S9QGF1"/>
<name>A0A2S9QGF1_9HYPH</name>
<dbReference type="RefSeq" id="WP_105860765.1">
    <property type="nucleotide sequence ID" value="NZ_PUEJ01000002.1"/>
</dbReference>
<dbReference type="Proteomes" id="UP000237682">
    <property type="component" value="Unassembled WGS sequence"/>
</dbReference>
<dbReference type="OrthoDB" id="8111697at2"/>
<reference evidence="1 2" key="1">
    <citation type="submission" date="2018-02" db="EMBL/GenBank/DDBJ databases">
        <title>Whole genome sequencing of endophytic bacterium.</title>
        <authorList>
            <person name="Eedara R."/>
            <person name="Podile A.R."/>
        </authorList>
    </citation>
    <scope>NUCLEOTIDE SEQUENCE [LARGE SCALE GENOMIC DNA]</scope>
    <source>
        <strain evidence="1 2">RP1T</strain>
    </source>
</reference>
<sequence length="233" mass="26146">MSLPRPWREILPQLLSTALIPLTVAGIGWYYTRWQQNLADLRTMIDLMTDAAPEKRKYGVAMFEYLLKNDKVPVEFITAQLDYANSSSDRDLLPLLENAVQKASIVNNSVKSAYEEATARLPSRIFVHALNDAQRPCAGILLDEMKDGDKAAITFPSVILAKWSGEAHELRYFKTSDRKRADNLAELFAAVGLQLTTKDLSTSWSGARDSRPNTFEIWFGNPALPANCLQPKK</sequence>
<evidence type="ECO:0000313" key="1">
    <source>
        <dbReference type="EMBL" id="PRH88414.1"/>
    </source>
</evidence>
<gene>
    <name evidence="1" type="ORF">C5L14_04000</name>
</gene>
<evidence type="ECO:0000313" key="2">
    <source>
        <dbReference type="Proteomes" id="UP000237682"/>
    </source>
</evidence>
<keyword evidence="2" id="KW-1185">Reference proteome</keyword>
<accession>A0A2S9QGF1</accession>
<comment type="caution">
    <text evidence="1">The sequence shown here is derived from an EMBL/GenBank/DDBJ whole genome shotgun (WGS) entry which is preliminary data.</text>
</comment>